<dbReference type="PANTHER" id="PTHR46948:SF1">
    <property type="entry name" value="RIBONUCLEASE P PROTEIN SUBUNIT P38"/>
    <property type="match status" value="1"/>
</dbReference>
<dbReference type="Gene3D" id="3.30.1330.30">
    <property type="match status" value="1"/>
</dbReference>
<comment type="caution">
    <text evidence="2">The sequence shown here is derived from an EMBL/GenBank/DDBJ whole genome shotgun (WGS) entry which is preliminary data.</text>
</comment>
<dbReference type="PANTHER" id="PTHR46948">
    <property type="entry name" value="RIBONUCLEASE P PROTEIN SUBUNIT P38"/>
    <property type="match status" value="1"/>
</dbReference>
<dbReference type="InterPro" id="IPR042848">
    <property type="entry name" value="Rpp38"/>
</dbReference>
<sequence>MAAPSLADKNIVRSVRQPKLTVKAALCSPFNVLWYMLFMEHCILSFLRLPPLTKDTEENILDKLVKTFTAVDLKKPPVPKNVPKEKKKEMMMERWNERTDEQKNLRSQLTIGLGSTTRFLENDHLQLVIVDRSTPSLLHRHLVQLAAVRQCPAVAVSGLSRTLAPLLGMQSLVALGFKKLSVSDSSHFSQLVSAITQDAPTISLPWADFEAAIVNSDDESETEDPPSKEINKPANKKSNSVPDYSHLYIYKRDVHISEKEDNFIALGSDDSDSSPCPVSSVGASQKRKMSKQSQTQKAKRLKAEKGRQQVSNYVEGNVVQIYSNVNKQKKVKRKKVKL</sequence>
<reference evidence="2" key="1">
    <citation type="journal article" date="2023" name="Mol. Biol. Evol.">
        <title>Third-Generation Sequencing Reveals the Adaptive Role of the Epigenome in Three Deep-Sea Polychaetes.</title>
        <authorList>
            <person name="Perez M."/>
            <person name="Aroh O."/>
            <person name="Sun Y."/>
            <person name="Lan Y."/>
            <person name="Juniper S.K."/>
            <person name="Young C.R."/>
            <person name="Angers B."/>
            <person name="Qian P.Y."/>
        </authorList>
    </citation>
    <scope>NUCLEOTIDE SEQUENCE</scope>
    <source>
        <strain evidence="2">R07B-5</strain>
    </source>
</reference>
<evidence type="ECO:0000313" key="2">
    <source>
        <dbReference type="EMBL" id="KAK2180642.1"/>
    </source>
</evidence>
<dbReference type="EMBL" id="JAODUO010000434">
    <property type="protein sequence ID" value="KAK2180642.1"/>
    <property type="molecule type" value="Genomic_DNA"/>
</dbReference>
<dbReference type="GO" id="GO:0000172">
    <property type="term" value="C:ribonuclease MRP complex"/>
    <property type="evidence" value="ECO:0007669"/>
    <property type="project" value="InterPro"/>
</dbReference>
<evidence type="ECO:0000313" key="3">
    <source>
        <dbReference type="Proteomes" id="UP001209878"/>
    </source>
</evidence>
<evidence type="ECO:0000256" key="1">
    <source>
        <dbReference type="SAM" id="MobiDB-lite"/>
    </source>
</evidence>
<accession>A0AAD9KZV3</accession>
<protein>
    <submittedName>
        <fullName evidence="2">Uncharacterized protein</fullName>
    </submittedName>
</protein>
<dbReference type="GO" id="GO:0005655">
    <property type="term" value="C:nucleolar ribonuclease P complex"/>
    <property type="evidence" value="ECO:0007669"/>
    <property type="project" value="InterPro"/>
</dbReference>
<dbReference type="GO" id="GO:0004526">
    <property type="term" value="F:ribonuclease P activity"/>
    <property type="evidence" value="ECO:0007669"/>
    <property type="project" value="TreeGrafter"/>
</dbReference>
<name>A0AAD9KZV3_RIDPI</name>
<dbReference type="SUPFAM" id="SSF55315">
    <property type="entry name" value="L30e-like"/>
    <property type="match status" value="1"/>
</dbReference>
<dbReference type="AlphaFoldDB" id="A0AAD9KZV3"/>
<feature type="region of interest" description="Disordered" evidence="1">
    <location>
        <begin position="216"/>
        <end position="239"/>
    </location>
</feature>
<dbReference type="GO" id="GO:0001650">
    <property type="term" value="C:fibrillar center"/>
    <property type="evidence" value="ECO:0007669"/>
    <property type="project" value="TreeGrafter"/>
</dbReference>
<keyword evidence="3" id="KW-1185">Reference proteome</keyword>
<proteinExistence type="predicted"/>
<dbReference type="Proteomes" id="UP001209878">
    <property type="component" value="Unassembled WGS sequence"/>
</dbReference>
<dbReference type="GO" id="GO:0033204">
    <property type="term" value="F:ribonuclease P RNA binding"/>
    <property type="evidence" value="ECO:0007669"/>
    <property type="project" value="TreeGrafter"/>
</dbReference>
<dbReference type="GO" id="GO:0001682">
    <property type="term" value="P:tRNA 5'-leader removal"/>
    <property type="evidence" value="ECO:0007669"/>
    <property type="project" value="InterPro"/>
</dbReference>
<organism evidence="2 3">
    <name type="scientific">Ridgeia piscesae</name>
    <name type="common">Tubeworm</name>
    <dbReference type="NCBI Taxonomy" id="27915"/>
    <lineage>
        <taxon>Eukaryota</taxon>
        <taxon>Metazoa</taxon>
        <taxon>Spiralia</taxon>
        <taxon>Lophotrochozoa</taxon>
        <taxon>Annelida</taxon>
        <taxon>Polychaeta</taxon>
        <taxon>Sedentaria</taxon>
        <taxon>Canalipalpata</taxon>
        <taxon>Sabellida</taxon>
        <taxon>Siboglinidae</taxon>
        <taxon>Ridgeia</taxon>
    </lineage>
</organism>
<gene>
    <name evidence="2" type="ORF">NP493_434g02059</name>
</gene>
<dbReference type="InterPro" id="IPR029064">
    <property type="entry name" value="Ribosomal_eL30-like_sf"/>
</dbReference>
<feature type="region of interest" description="Disordered" evidence="1">
    <location>
        <begin position="266"/>
        <end position="308"/>
    </location>
</feature>